<keyword evidence="2" id="KW-0645">Protease</keyword>
<dbReference type="GO" id="GO:0006508">
    <property type="term" value="P:proteolysis"/>
    <property type="evidence" value="ECO:0007669"/>
    <property type="project" value="UniProtKB-KW"/>
</dbReference>
<dbReference type="PANTHER" id="PTHR47466">
    <property type="match status" value="1"/>
</dbReference>
<evidence type="ECO:0000256" key="5">
    <source>
        <dbReference type="ARBA" id="ARBA00022801"/>
    </source>
</evidence>
<feature type="compositionally biased region" description="Pro residues" evidence="9">
    <location>
        <begin position="710"/>
        <end position="731"/>
    </location>
</feature>
<dbReference type="SUPFAM" id="SSF55486">
    <property type="entry name" value="Metalloproteases ('zincins'), catalytic domain"/>
    <property type="match status" value="1"/>
</dbReference>
<gene>
    <name evidence="12" type="ORF">Vretimale_17401</name>
</gene>
<evidence type="ECO:0000256" key="7">
    <source>
        <dbReference type="ARBA" id="ARBA00023049"/>
    </source>
</evidence>
<dbReference type="InterPro" id="IPR024079">
    <property type="entry name" value="MetalloPept_cat_dom_sf"/>
</dbReference>
<feature type="region of interest" description="Disordered" evidence="9">
    <location>
        <begin position="702"/>
        <end position="731"/>
    </location>
</feature>
<keyword evidence="5" id="KW-0378">Hydrolase</keyword>
<comment type="similarity">
    <text evidence="1">Belongs to the peptidase M43B family.</text>
</comment>
<evidence type="ECO:0000256" key="6">
    <source>
        <dbReference type="ARBA" id="ARBA00022833"/>
    </source>
</evidence>
<dbReference type="GO" id="GO:0046872">
    <property type="term" value="F:metal ion binding"/>
    <property type="evidence" value="ECO:0007669"/>
    <property type="project" value="UniProtKB-KW"/>
</dbReference>
<proteinExistence type="inferred from homology"/>
<organism evidence="12 13">
    <name type="scientific">Volvox reticuliferus</name>
    <dbReference type="NCBI Taxonomy" id="1737510"/>
    <lineage>
        <taxon>Eukaryota</taxon>
        <taxon>Viridiplantae</taxon>
        <taxon>Chlorophyta</taxon>
        <taxon>core chlorophytes</taxon>
        <taxon>Chlorophyceae</taxon>
        <taxon>CS clade</taxon>
        <taxon>Chlamydomonadales</taxon>
        <taxon>Volvocaceae</taxon>
        <taxon>Volvox</taxon>
    </lineage>
</organism>
<evidence type="ECO:0000256" key="1">
    <source>
        <dbReference type="ARBA" id="ARBA00008721"/>
    </source>
</evidence>
<evidence type="ECO:0000256" key="3">
    <source>
        <dbReference type="ARBA" id="ARBA00022723"/>
    </source>
</evidence>
<feature type="chain" id="PRO_5035200966" description="Peptidase M43 pregnancy-associated plasma-A domain-containing protein" evidence="10">
    <location>
        <begin position="32"/>
        <end position="904"/>
    </location>
</feature>
<evidence type="ECO:0000313" key="12">
    <source>
        <dbReference type="EMBL" id="GIM14452.1"/>
    </source>
</evidence>
<evidence type="ECO:0000256" key="4">
    <source>
        <dbReference type="ARBA" id="ARBA00022729"/>
    </source>
</evidence>
<evidence type="ECO:0000256" key="2">
    <source>
        <dbReference type="ARBA" id="ARBA00022670"/>
    </source>
</evidence>
<keyword evidence="6" id="KW-0862">Zinc</keyword>
<evidence type="ECO:0000256" key="10">
    <source>
        <dbReference type="SAM" id="SignalP"/>
    </source>
</evidence>
<feature type="compositionally biased region" description="Pro residues" evidence="9">
    <location>
        <begin position="894"/>
        <end position="904"/>
    </location>
</feature>
<dbReference type="Gene3D" id="3.40.390.10">
    <property type="entry name" value="Collagenase (Catalytic Domain)"/>
    <property type="match status" value="1"/>
</dbReference>
<feature type="compositionally biased region" description="Pro residues" evidence="9">
    <location>
        <begin position="811"/>
        <end position="868"/>
    </location>
</feature>
<feature type="domain" description="Peptidase M43 pregnancy-associated plasma-A" evidence="11">
    <location>
        <begin position="403"/>
        <end position="518"/>
    </location>
</feature>
<protein>
    <recommendedName>
        <fullName evidence="11">Peptidase M43 pregnancy-associated plasma-A domain-containing protein</fullName>
    </recommendedName>
</protein>
<dbReference type="InterPro" id="IPR008754">
    <property type="entry name" value="Peptidase_M43"/>
</dbReference>
<dbReference type="GO" id="GO:0008237">
    <property type="term" value="F:metallopeptidase activity"/>
    <property type="evidence" value="ECO:0007669"/>
    <property type="project" value="UniProtKB-KW"/>
</dbReference>
<feature type="region of interest" description="Disordered" evidence="9">
    <location>
        <begin position="806"/>
        <end position="904"/>
    </location>
</feature>
<dbReference type="Proteomes" id="UP000722791">
    <property type="component" value="Unassembled WGS sequence"/>
</dbReference>
<dbReference type="PRINTS" id="PR01217">
    <property type="entry name" value="PRICHEXTENSN"/>
</dbReference>
<evidence type="ECO:0000259" key="11">
    <source>
        <dbReference type="Pfam" id="PF05572"/>
    </source>
</evidence>
<dbReference type="EMBL" id="BNCQ01000056">
    <property type="protein sequence ID" value="GIM14452.1"/>
    <property type="molecule type" value="Genomic_DNA"/>
</dbReference>
<keyword evidence="3" id="KW-0479">Metal-binding</keyword>
<keyword evidence="8" id="KW-1015">Disulfide bond</keyword>
<dbReference type="Pfam" id="PF05572">
    <property type="entry name" value="Peptidase_M43"/>
    <property type="match status" value="1"/>
</dbReference>
<feature type="compositionally biased region" description="Low complexity" evidence="9">
    <location>
        <begin position="869"/>
        <end position="879"/>
    </location>
</feature>
<sequence>MAFFNRIGFCGLFCQVIIHALVTGNIHVARASSGTSQQAAGSNKAEPPFLVLRNTKNASSVEVQKLFEQASNVSAVAYQLFGAAEPLSRAPGSSNALVPYLTPIILRLYVLQPERANSSVCKELYKVSRRLYGSSPKLQACYYDMYKSLGTVFSWVRDTIPLQLQEVPGQPLASAMWPDMGTLELTAAVASALSSSGPLNDTAVLLSSNCGLTASNFAALVPKIASILKDIHKDLPMLQNLQKDMYKANWIPKQSSYDEGSVNQVPKPHKSRRQLQQIDYVYSMPPSSFKPAAPATLPKVVVPLIFHILLYPNTFSNSSIGPEQYDQAPSFINRIVRQANLMAKPTNFQFIVKEVRNDYQKYPYLLLKSRAQWIDTSSDCNSYGCNSILFDWASLYVSDWPRSINIFVASDTVSAGSSRTLGFAFTPSSDVQPEAGFVFISWESVSTSGFNSAVYYNYGAATLLHEIFHHLGLQHTFGTSTKMDTCMDDDYVIDTPASLGPVYYNSFFTTSITHCLNIFWGQYDGNWDLVYEASSKRLGIPEADMNAWADSCPGNPGYDELGNYMTYTAPPCLSTLGHFTPGQVQRAHYASSELNPTLYSWGQYYAAIATPPPPQLSSPPNPIFSDFCTYSDQACKCKSNWRFGGAQYSYCSQISSAPNSLLMCEVAEVASCSFCNGLSPCIMNCSSAATPKSCKLPPAPPNGYEARTAPSPPPPPPRPPSPPPYPPPPPPRAVPDDCKYAMNGCLCRSNWFIYTTMGILYGSYCANPDGDRQLWCVVSPSCPNVTYDTLIYPCSPRLTPRYCRRSVPLIQSPPPPTPPPSPPSPNPPPPPPPLPPSPPSPLPPKPRQDPAKPPVPRPPQPRLSPPPKQVSKSPPQQGKRPPASSLPPLLINRGPPPPPGIRAP</sequence>
<feature type="signal peptide" evidence="10">
    <location>
        <begin position="1"/>
        <end position="31"/>
    </location>
</feature>
<evidence type="ECO:0000313" key="13">
    <source>
        <dbReference type="Proteomes" id="UP000722791"/>
    </source>
</evidence>
<evidence type="ECO:0000256" key="9">
    <source>
        <dbReference type="SAM" id="MobiDB-lite"/>
    </source>
</evidence>
<evidence type="ECO:0000256" key="8">
    <source>
        <dbReference type="ARBA" id="ARBA00023157"/>
    </source>
</evidence>
<reference evidence="12" key="1">
    <citation type="journal article" date="2021" name="Proc. Natl. Acad. Sci. U.S.A.">
        <title>Three genomes in the algal genus Volvox reveal the fate of a haploid sex-determining region after a transition to homothallism.</title>
        <authorList>
            <person name="Yamamoto K."/>
            <person name="Hamaji T."/>
            <person name="Kawai-Toyooka H."/>
            <person name="Matsuzaki R."/>
            <person name="Takahashi F."/>
            <person name="Nishimura Y."/>
            <person name="Kawachi M."/>
            <person name="Noguchi H."/>
            <person name="Minakuchi Y."/>
            <person name="Umen J.G."/>
            <person name="Toyoda A."/>
            <person name="Nozaki H."/>
        </authorList>
    </citation>
    <scope>NUCLEOTIDE SEQUENCE</scope>
    <source>
        <strain evidence="12">NIES-3785</strain>
    </source>
</reference>
<accession>A0A8J4GUT7</accession>
<dbReference type="AlphaFoldDB" id="A0A8J4GUT7"/>
<comment type="caution">
    <text evidence="12">The sequence shown here is derived from an EMBL/GenBank/DDBJ whole genome shotgun (WGS) entry which is preliminary data.</text>
</comment>
<keyword evidence="7" id="KW-0482">Metalloprotease</keyword>
<name>A0A8J4GUT7_9CHLO</name>
<keyword evidence="4 10" id="KW-0732">Signal</keyword>
<dbReference type="PANTHER" id="PTHR47466:SF1">
    <property type="entry name" value="METALLOPROTEASE MEP1 (AFU_ORTHOLOGUE AFUA_1G07730)-RELATED"/>
    <property type="match status" value="1"/>
</dbReference>